<dbReference type="SUPFAM" id="SSF52091">
    <property type="entry name" value="SpoIIaa-like"/>
    <property type="match status" value="1"/>
</dbReference>
<evidence type="ECO:0000256" key="1">
    <source>
        <dbReference type="ARBA" id="ARBA00022553"/>
    </source>
</evidence>
<dbReference type="Pfam" id="PF14361">
    <property type="entry name" value="RsbRD_N"/>
    <property type="match status" value="1"/>
</dbReference>
<dbReference type="InterPro" id="IPR025751">
    <property type="entry name" value="RsbRD_N_dom"/>
</dbReference>
<protein>
    <submittedName>
        <fullName evidence="3">STAS domain-containing protein</fullName>
    </submittedName>
</protein>
<proteinExistence type="predicted"/>
<gene>
    <name evidence="3" type="ORF">NX786_09155</name>
</gene>
<dbReference type="InterPro" id="IPR036513">
    <property type="entry name" value="STAS_dom_sf"/>
</dbReference>
<accession>A0ABT2BWI3</accession>
<keyword evidence="4" id="KW-1185">Reference proteome</keyword>
<evidence type="ECO:0000313" key="3">
    <source>
        <dbReference type="EMBL" id="MCS0629500.1"/>
    </source>
</evidence>
<comment type="caution">
    <text evidence="3">The sequence shown here is derived from an EMBL/GenBank/DDBJ whole genome shotgun (WGS) entry which is preliminary data.</text>
</comment>
<evidence type="ECO:0000313" key="4">
    <source>
        <dbReference type="Proteomes" id="UP001165263"/>
    </source>
</evidence>
<dbReference type="EMBL" id="JANUHC010000003">
    <property type="protein sequence ID" value="MCS0629500.1"/>
    <property type="molecule type" value="Genomic_DNA"/>
</dbReference>
<dbReference type="Gene3D" id="3.30.750.24">
    <property type="entry name" value="STAS domain"/>
    <property type="match status" value="1"/>
</dbReference>
<dbReference type="PANTHER" id="PTHR33745:SF3">
    <property type="entry name" value="RSBT CO-ANTAGONIST PROTEIN RSBRC"/>
    <property type="match status" value="1"/>
</dbReference>
<evidence type="ECO:0000259" key="2">
    <source>
        <dbReference type="PROSITE" id="PS50801"/>
    </source>
</evidence>
<organism evidence="3 4">
    <name type="scientific">Telluria mixta</name>
    <dbReference type="NCBI Taxonomy" id="34071"/>
    <lineage>
        <taxon>Bacteria</taxon>
        <taxon>Pseudomonadati</taxon>
        <taxon>Pseudomonadota</taxon>
        <taxon>Betaproteobacteria</taxon>
        <taxon>Burkholderiales</taxon>
        <taxon>Oxalobacteraceae</taxon>
        <taxon>Telluria group</taxon>
        <taxon>Telluria</taxon>
    </lineage>
</organism>
<keyword evidence="1" id="KW-0597">Phosphoprotein</keyword>
<feature type="domain" description="STAS" evidence="2">
    <location>
        <begin position="153"/>
        <end position="264"/>
    </location>
</feature>
<dbReference type="PANTHER" id="PTHR33745">
    <property type="entry name" value="RSBT ANTAGONIST PROTEIN RSBS-RELATED"/>
    <property type="match status" value="1"/>
</dbReference>
<dbReference type="InterPro" id="IPR002645">
    <property type="entry name" value="STAS_dom"/>
</dbReference>
<dbReference type="InterPro" id="IPR051932">
    <property type="entry name" value="Bact_StressResp_Reg"/>
</dbReference>
<dbReference type="PROSITE" id="PS50801">
    <property type="entry name" value="STAS"/>
    <property type="match status" value="1"/>
</dbReference>
<dbReference type="Pfam" id="PF01740">
    <property type="entry name" value="STAS"/>
    <property type="match status" value="1"/>
</dbReference>
<name>A0ABT2BWI3_9BURK</name>
<dbReference type="Proteomes" id="UP001165263">
    <property type="component" value="Unassembled WGS sequence"/>
</dbReference>
<dbReference type="CDD" id="cd07041">
    <property type="entry name" value="STAS_RsbR_RsbS_like"/>
    <property type="match status" value="1"/>
</dbReference>
<dbReference type="RefSeq" id="WP_259448638.1">
    <property type="nucleotide sequence ID" value="NZ_CP119520.1"/>
</dbReference>
<sequence length="270" mass="28625">MIPQPHAVQLGQLVRDNHSALCAAWLERAGTPSIPAHCARFLQAFAVAVDDPQAGGIEDRAWRGMRDTLDDITRARAGGGSTAAATVAFVFAVKQPLADLLQAHLAAEPVALAATLRTVDAWVDQLGMVALDGFQRSREQIIARQQRELLELSTPVISLWEGVLALPLIGTLDSARAQVVMESLLDRIAATHVHTAIIDITGVPTVDTMVAQHLMKTIAAARLMGADCILSGIRPQIAQTIVHLGVDLAGVVTKATLADAFLHATRAAAD</sequence>
<reference evidence="3" key="1">
    <citation type="submission" date="2022-08" db="EMBL/GenBank/DDBJ databases">
        <title>Reclassification of Massilia species as members of the genera Telluria, Duganella, Pseudoduganella, Mokoshia gen. nov. and Zemynaea gen. nov. using orthogonal and non-orthogonal genome-based approaches.</title>
        <authorList>
            <person name="Bowman J.P."/>
        </authorList>
    </citation>
    <scope>NUCLEOTIDE SEQUENCE</scope>
    <source>
        <strain evidence="3">LMG 11547</strain>
    </source>
</reference>